<proteinExistence type="predicted"/>
<dbReference type="InterPro" id="IPR052710">
    <property type="entry name" value="CAAX_protease"/>
</dbReference>
<feature type="transmembrane region" description="Helical" evidence="1">
    <location>
        <begin position="159"/>
        <end position="182"/>
    </location>
</feature>
<evidence type="ECO:0000259" key="2">
    <source>
        <dbReference type="Pfam" id="PF02517"/>
    </source>
</evidence>
<dbReference type="InterPro" id="IPR003675">
    <property type="entry name" value="Rce1/LyrA-like_dom"/>
</dbReference>
<organism evidence="3 4">
    <name type="scientific">Tenacibaculum todarodis</name>
    <dbReference type="NCBI Taxonomy" id="1850252"/>
    <lineage>
        <taxon>Bacteria</taxon>
        <taxon>Pseudomonadati</taxon>
        <taxon>Bacteroidota</taxon>
        <taxon>Flavobacteriia</taxon>
        <taxon>Flavobacteriales</taxon>
        <taxon>Flavobacteriaceae</taxon>
        <taxon>Tenacibaculum</taxon>
    </lineage>
</organism>
<feature type="transmembrane region" description="Helical" evidence="1">
    <location>
        <begin position="109"/>
        <end position="126"/>
    </location>
</feature>
<dbReference type="RefSeq" id="WP_072554604.1">
    <property type="nucleotide sequence ID" value="NZ_CP018155.1"/>
</dbReference>
<dbReference type="KEGG" id="ten:LPB136_02350"/>
<keyword evidence="4" id="KW-1185">Reference proteome</keyword>
<evidence type="ECO:0000256" key="1">
    <source>
        <dbReference type="SAM" id="Phobius"/>
    </source>
</evidence>
<feature type="transmembrane region" description="Helical" evidence="1">
    <location>
        <begin position="132"/>
        <end position="152"/>
    </location>
</feature>
<dbReference type="GO" id="GO:0080120">
    <property type="term" value="P:CAAX-box protein maturation"/>
    <property type="evidence" value="ECO:0007669"/>
    <property type="project" value="UniProtKB-ARBA"/>
</dbReference>
<name>A0A1L3JGN3_9FLAO</name>
<keyword evidence="1" id="KW-0812">Transmembrane</keyword>
<dbReference type="GO" id="GO:0004175">
    <property type="term" value="F:endopeptidase activity"/>
    <property type="evidence" value="ECO:0007669"/>
    <property type="project" value="UniProtKB-ARBA"/>
</dbReference>
<keyword evidence="3" id="KW-0378">Hydrolase</keyword>
<reference evidence="3 4" key="1">
    <citation type="submission" date="2016-11" db="EMBL/GenBank/DDBJ databases">
        <title>Tenacibaculum sp. LPB0136, isolated from marine environment.</title>
        <authorList>
            <person name="Kim E."/>
            <person name="Yi H."/>
        </authorList>
    </citation>
    <scope>NUCLEOTIDE SEQUENCE [LARGE SCALE GENOMIC DNA]</scope>
    <source>
        <strain evidence="3 4">LPB0136</strain>
    </source>
</reference>
<dbReference type="EMBL" id="CP018155">
    <property type="protein sequence ID" value="APG64280.1"/>
    <property type="molecule type" value="Genomic_DNA"/>
</dbReference>
<evidence type="ECO:0000313" key="3">
    <source>
        <dbReference type="EMBL" id="APG64280.1"/>
    </source>
</evidence>
<protein>
    <submittedName>
        <fullName evidence="3">CAAX protease</fullName>
    </submittedName>
</protein>
<dbReference type="STRING" id="1850252.LPB136_02350"/>
<gene>
    <name evidence="3" type="ORF">LPB136_02350</name>
</gene>
<feature type="transmembrane region" description="Helical" evidence="1">
    <location>
        <begin position="73"/>
        <end position="89"/>
    </location>
</feature>
<feature type="transmembrane region" description="Helical" evidence="1">
    <location>
        <begin position="32"/>
        <end position="53"/>
    </location>
</feature>
<dbReference type="GO" id="GO:0006508">
    <property type="term" value="P:proteolysis"/>
    <property type="evidence" value="ECO:0007669"/>
    <property type="project" value="UniProtKB-KW"/>
</dbReference>
<dbReference type="OrthoDB" id="847268at2"/>
<evidence type="ECO:0000313" key="4">
    <source>
        <dbReference type="Proteomes" id="UP000181898"/>
    </source>
</evidence>
<dbReference type="Pfam" id="PF02517">
    <property type="entry name" value="Rce1-like"/>
    <property type="match status" value="1"/>
</dbReference>
<keyword evidence="1" id="KW-0472">Membrane</keyword>
<dbReference type="AlphaFoldDB" id="A0A1L3JGN3"/>
<dbReference type="Proteomes" id="UP000181898">
    <property type="component" value="Chromosome"/>
</dbReference>
<feature type="domain" description="CAAX prenyl protease 2/Lysostaphin resistance protein A-like" evidence="2">
    <location>
        <begin position="76"/>
        <end position="171"/>
    </location>
</feature>
<keyword evidence="1" id="KW-1133">Transmembrane helix</keyword>
<dbReference type="PANTHER" id="PTHR36435:SF1">
    <property type="entry name" value="CAAX AMINO TERMINAL PROTEASE FAMILY PROTEIN"/>
    <property type="match status" value="1"/>
</dbReference>
<sequence length="183" mass="20517">MKETFNELVAYLKNPVLEEDTNTNINYRITKFGHLLIISLLTGLATSVLIGALDEFGLVNMDDHQMEEMMKSLSKTMIFVMAVVIAPLLEEVIFRAPLTAFKKGKQFRIAFYTLAILFGLVHITNYNLTTNVLLFAPILVLPQLLLGGYLGFIRVRFGLLWSILLHAAYNGILMGGALIFGFE</sequence>
<keyword evidence="3" id="KW-0645">Protease</keyword>
<accession>A0A1L3JGN3</accession>
<dbReference type="PANTHER" id="PTHR36435">
    <property type="entry name" value="SLR1288 PROTEIN"/>
    <property type="match status" value="1"/>
</dbReference>